<proteinExistence type="predicted"/>
<protein>
    <recommendedName>
        <fullName evidence="9">Transcriptional regulatory protein</fullName>
    </recommendedName>
</protein>
<evidence type="ECO:0000313" key="13">
    <source>
        <dbReference type="Proteomes" id="UP001500051"/>
    </source>
</evidence>
<evidence type="ECO:0000259" key="11">
    <source>
        <dbReference type="PROSITE" id="PS50110"/>
    </source>
</evidence>
<dbReference type="RefSeq" id="WP_344813419.1">
    <property type="nucleotide sequence ID" value="NZ_BAAAYX010000013.1"/>
</dbReference>
<dbReference type="SUPFAM" id="SSF46785">
    <property type="entry name" value="Winged helix' DNA-binding domain"/>
    <property type="match status" value="1"/>
</dbReference>
<keyword evidence="6 9" id="KW-0238">DNA-binding</keyword>
<accession>A0ABP7E1Q6</accession>
<dbReference type="InterPro" id="IPR011006">
    <property type="entry name" value="CheY-like_superfamily"/>
</dbReference>
<organism evidence="12 13">
    <name type="scientific">Microlunatus aurantiacus</name>
    <dbReference type="NCBI Taxonomy" id="446786"/>
    <lineage>
        <taxon>Bacteria</taxon>
        <taxon>Bacillati</taxon>
        <taxon>Actinomycetota</taxon>
        <taxon>Actinomycetes</taxon>
        <taxon>Propionibacteriales</taxon>
        <taxon>Propionibacteriaceae</taxon>
        <taxon>Microlunatus</taxon>
    </lineage>
</organism>
<evidence type="ECO:0000256" key="6">
    <source>
        <dbReference type="ARBA" id="ARBA00023125"/>
    </source>
</evidence>
<keyword evidence="4 9" id="KW-0902">Two-component regulatory system</keyword>
<keyword evidence="5 9" id="KW-0805">Transcription regulation</keyword>
<dbReference type="InterPro" id="IPR048714">
    <property type="entry name" value="DpiA-like_HTH"/>
</dbReference>
<dbReference type="Proteomes" id="UP001500051">
    <property type="component" value="Unassembled WGS sequence"/>
</dbReference>
<evidence type="ECO:0000313" key="12">
    <source>
        <dbReference type="EMBL" id="GAA3711068.1"/>
    </source>
</evidence>
<evidence type="ECO:0000256" key="5">
    <source>
        <dbReference type="ARBA" id="ARBA00023015"/>
    </source>
</evidence>
<comment type="subcellular location">
    <subcellularLocation>
        <location evidence="1 9">Cytoplasm</location>
    </subcellularLocation>
</comment>
<keyword evidence="7 9" id="KW-0010">Activator</keyword>
<evidence type="ECO:0000256" key="8">
    <source>
        <dbReference type="ARBA" id="ARBA00023163"/>
    </source>
</evidence>
<dbReference type="Pfam" id="PF20714">
    <property type="entry name" value="HTH_64"/>
    <property type="match status" value="1"/>
</dbReference>
<dbReference type="EMBL" id="BAAAYX010000013">
    <property type="protein sequence ID" value="GAA3711068.1"/>
    <property type="molecule type" value="Genomic_DNA"/>
</dbReference>
<keyword evidence="2 9" id="KW-0963">Cytoplasm</keyword>
<keyword evidence="3 10" id="KW-0597">Phosphoprotein</keyword>
<dbReference type="SMART" id="SM00448">
    <property type="entry name" value="REC"/>
    <property type="match status" value="1"/>
</dbReference>
<evidence type="ECO:0000256" key="10">
    <source>
        <dbReference type="PROSITE-ProRule" id="PRU00169"/>
    </source>
</evidence>
<evidence type="ECO:0000256" key="2">
    <source>
        <dbReference type="ARBA" id="ARBA00022490"/>
    </source>
</evidence>
<evidence type="ECO:0000256" key="3">
    <source>
        <dbReference type="ARBA" id="ARBA00022553"/>
    </source>
</evidence>
<dbReference type="InterPro" id="IPR001789">
    <property type="entry name" value="Sig_transdc_resp-reg_receiver"/>
</dbReference>
<evidence type="ECO:0000256" key="4">
    <source>
        <dbReference type="ARBA" id="ARBA00023012"/>
    </source>
</evidence>
<dbReference type="CDD" id="cd19925">
    <property type="entry name" value="REC_citrate_TCS"/>
    <property type="match status" value="1"/>
</dbReference>
<name>A0ABP7E1Q6_9ACTN</name>
<dbReference type="InterPro" id="IPR051271">
    <property type="entry name" value="2C-system_Tx_regulators"/>
</dbReference>
<dbReference type="SUPFAM" id="SSF52172">
    <property type="entry name" value="CheY-like"/>
    <property type="match status" value="1"/>
</dbReference>
<feature type="modified residue" description="4-aspartylphosphate" evidence="10">
    <location>
        <position position="54"/>
    </location>
</feature>
<dbReference type="PROSITE" id="PS50110">
    <property type="entry name" value="RESPONSE_REGULATORY"/>
    <property type="match status" value="1"/>
</dbReference>
<dbReference type="PANTHER" id="PTHR45526:SF1">
    <property type="entry name" value="TRANSCRIPTIONAL REGULATORY PROTEIN DCUR-RELATED"/>
    <property type="match status" value="1"/>
</dbReference>
<gene>
    <name evidence="12" type="ORF">GCM10022204_32180</name>
</gene>
<sequence>MITVLVVDDDFRVARIHSAFVDRVEGFRTVGVAHTGQEAIRLAVALVPDLILLDLYLPDVFGLDVLNRMRVAGVEGDAIVISAANESETVERAVKLGVVNYLLKPFTADDLVQRLTHYRANRTARHPKTLTDQAAVDQLWGRPEGGRAEALPKGLSPETAELILRALQATETELSAQECADAVGISRVSARRYLEYFAGRGTVVVSLRYGVVGRPERRYGIARPDTPPPRPTR</sequence>
<dbReference type="InterPro" id="IPR024187">
    <property type="entry name" value="Sig_transdc_resp-reg_cit/mal"/>
</dbReference>
<comment type="caution">
    <text evidence="12">The sequence shown here is derived from an EMBL/GenBank/DDBJ whole genome shotgun (WGS) entry which is preliminary data.</text>
</comment>
<reference evidence="13" key="1">
    <citation type="journal article" date="2019" name="Int. J. Syst. Evol. Microbiol.">
        <title>The Global Catalogue of Microorganisms (GCM) 10K type strain sequencing project: providing services to taxonomists for standard genome sequencing and annotation.</title>
        <authorList>
            <consortium name="The Broad Institute Genomics Platform"/>
            <consortium name="The Broad Institute Genome Sequencing Center for Infectious Disease"/>
            <person name="Wu L."/>
            <person name="Ma J."/>
        </authorList>
    </citation>
    <scope>NUCLEOTIDE SEQUENCE [LARGE SCALE GENOMIC DNA]</scope>
    <source>
        <strain evidence="13">JCM 16548</strain>
    </source>
</reference>
<dbReference type="Gene3D" id="3.40.50.2300">
    <property type="match status" value="1"/>
</dbReference>
<evidence type="ECO:0000256" key="7">
    <source>
        <dbReference type="ARBA" id="ARBA00023159"/>
    </source>
</evidence>
<keyword evidence="13" id="KW-1185">Reference proteome</keyword>
<dbReference type="InterPro" id="IPR036390">
    <property type="entry name" value="WH_DNA-bd_sf"/>
</dbReference>
<keyword evidence="8 9" id="KW-0804">Transcription</keyword>
<evidence type="ECO:0000256" key="1">
    <source>
        <dbReference type="ARBA" id="ARBA00004496"/>
    </source>
</evidence>
<dbReference type="PIRSF" id="PIRSF006171">
    <property type="entry name" value="RR_citrat_malat"/>
    <property type="match status" value="1"/>
</dbReference>
<dbReference type="PANTHER" id="PTHR45526">
    <property type="entry name" value="TRANSCRIPTIONAL REGULATORY PROTEIN DPIA"/>
    <property type="match status" value="1"/>
</dbReference>
<dbReference type="Pfam" id="PF00072">
    <property type="entry name" value="Response_reg"/>
    <property type="match status" value="1"/>
</dbReference>
<feature type="domain" description="Response regulatory" evidence="11">
    <location>
        <begin position="3"/>
        <end position="119"/>
    </location>
</feature>
<evidence type="ECO:0000256" key="9">
    <source>
        <dbReference type="PIRNR" id="PIRNR006171"/>
    </source>
</evidence>